<dbReference type="Pfam" id="PF26168">
    <property type="entry name" value="Glyco_transf_N"/>
    <property type="match status" value="1"/>
</dbReference>
<dbReference type="FunFam" id="3.40.50.2000:FF:000088">
    <property type="entry name" value="Glycosyltransferase"/>
    <property type="match status" value="1"/>
</dbReference>
<evidence type="ECO:0000259" key="4">
    <source>
        <dbReference type="Pfam" id="PF26168"/>
    </source>
</evidence>
<evidence type="ECO:0000256" key="2">
    <source>
        <dbReference type="ARBA" id="ARBA00022676"/>
    </source>
</evidence>
<dbReference type="GO" id="GO:0008194">
    <property type="term" value="F:UDP-glycosyltransferase activity"/>
    <property type="evidence" value="ECO:0007669"/>
    <property type="project" value="InterPro"/>
</dbReference>
<name>A0A9Q0FWE0_9ROSI</name>
<protein>
    <recommendedName>
        <fullName evidence="4">Glycosyltransferase N-terminal domain-containing protein</fullName>
    </recommendedName>
</protein>
<gene>
    <name evidence="5" type="ORF">Tsubulata_024656</name>
</gene>
<keyword evidence="2" id="KW-0328">Glycosyltransferase</keyword>
<dbReference type="OrthoDB" id="5835829at2759"/>
<dbReference type="AlphaFoldDB" id="A0A9Q0FWE0"/>
<sequence length="492" mass="55266">MADEQLHIAMVPWLAFGHMMPWLELAKLIAQKGHKISFISTPRNIDRLPKTPPHLSSAIHFIKVPLPQIEGLPPDAEATSDLPSNKVQYLKKALDLLQEPLTQLLASLDPDWVFSDFATYWVGSIAAKLGIKTVCFSICIAALLGFLGPSSVLIDGGYFEKPEDFTAPPKWVNFPTTVAYRYFDIKNTFDLVEGDVSGVNDPIRFGWWFRSCDVIAARSCSEFEPEWLRLLETNHGKPVFPVGQLPPTENETQDQADDDTWGSTKEWLDLHEKGTVVYVAFGSEAKPSQTQLTELALGVELSGLPFFWVLKTRRGSTDTELIELPPGFEERTKGRGVIWRGWVPQLKILAHDSVGGFLTHSGWSSVVEALMFERALIIFTFYADQGINASLLEEKKIGYRIPRNELDGSFTRDSVAESLKLVMVSEEGKIYRDKAKEMKPLFSDRIRQANYVDNFLSYLKTHKPAAKGTQQQEITNSSSWGGVALFDQHVKE</sequence>
<dbReference type="PANTHER" id="PTHR48045">
    <property type="entry name" value="UDP-GLYCOSYLTRANSFERASE 72B1"/>
    <property type="match status" value="1"/>
</dbReference>
<dbReference type="Proteomes" id="UP001141552">
    <property type="component" value="Unassembled WGS sequence"/>
</dbReference>
<evidence type="ECO:0000256" key="1">
    <source>
        <dbReference type="ARBA" id="ARBA00009995"/>
    </source>
</evidence>
<dbReference type="InterPro" id="IPR002213">
    <property type="entry name" value="UDP_glucos_trans"/>
</dbReference>
<evidence type="ECO:0000313" key="5">
    <source>
        <dbReference type="EMBL" id="KAJ4838782.1"/>
    </source>
</evidence>
<dbReference type="EMBL" id="JAKUCV010003476">
    <property type="protein sequence ID" value="KAJ4838782.1"/>
    <property type="molecule type" value="Genomic_DNA"/>
</dbReference>
<accession>A0A9Q0FWE0</accession>
<evidence type="ECO:0000313" key="6">
    <source>
        <dbReference type="Proteomes" id="UP001141552"/>
    </source>
</evidence>
<feature type="domain" description="Glycosyltransferase N-terminal" evidence="4">
    <location>
        <begin position="4"/>
        <end position="109"/>
    </location>
</feature>
<proteinExistence type="inferred from homology"/>
<dbReference type="Pfam" id="PF00201">
    <property type="entry name" value="UDPGT"/>
    <property type="match status" value="1"/>
</dbReference>
<dbReference type="InterPro" id="IPR058980">
    <property type="entry name" value="Glyco_transf_N"/>
</dbReference>
<dbReference type="SUPFAM" id="SSF53756">
    <property type="entry name" value="UDP-Glycosyltransferase/glycogen phosphorylase"/>
    <property type="match status" value="1"/>
</dbReference>
<dbReference type="Gene3D" id="3.40.50.2000">
    <property type="entry name" value="Glycogen Phosphorylase B"/>
    <property type="match status" value="2"/>
</dbReference>
<dbReference type="CDD" id="cd03784">
    <property type="entry name" value="GT1_Gtf-like"/>
    <property type="match status" value="1"/>
</dbReference>
<keyword evidence="3" id="KW-0808">Transferase</keyword>
<organism evidence="5 6">
    <name type="scientific">Turnera subulata</name>
    <dbReference type="NCBI Taxonomy" id="218843"/>
    <lineage>
        <taxon>Eukaryota</taxon>
        <taxon>Viridiplantae</taxon>
        <taxon>Streptophyta</taxon>
        <taxon>Embryophyta</taxon>
        <taxon>Tracheophyta</taxon>
        <taxon>Spermatophyta</taxon>
        <taxon>Magnoliopsida</taxon>
        <taxon>eudicotyledons</taxon>
        <taxon>Gunneridae</taxon>
        <taxon>Pentapetalae</taxon>
        <taxon>rosids</taxon>
        <taxon>fabids</taxon>
        <taxon>Malpighiales</taxon>
        <taxon>Passifloraceae</taxon>
        <taxon>Turnera</taxon>
    </lineage>
</organism>
<comment type="similarity">
    <text evidence="1">Belongs to the UDP-glycosyltransferase family.</text>
</comment>
<reference evidence="5" key="2">
    <citation type="journal article" date="2023" name="Plants (Basel)">
        <title>Annotation of the Turnera subulata (Passifloraceae) Draft Genome Reveals the S-Locus Evolved after the Divergence of Turneroideae from Passifloroideae in a Stepwise Manner.</title>
        <authorList>
            <person name="Henning P.M."/>
            <person name="Roalson E.H."/>
            <person name="Mir W."/>
            <person name="McCubbin A.G."/>
            <person name="Shore J.S."/>
        </authorList>
    </citation>
    <scope>NUCLEOTIDE SEQUENCE</scope>
    <source>
        <strain evidence="5">F60SS</strain>
    </source>
</reference>
<evidence type="ECO:0000256" key="3">
    <source>
        <dbReference type="ARBA" id="ARBA00022679"/>
    </source>
</evidence>
<dbReference type="FunFam" id="3.40.50.2000:FF:000037">
    <property type="entry name" value="Glycosyltransferase"/>
    <property type="match status" value="1"/>
</dbReference>
<dbReference type="PANTHER" id="PTHR48045:SF20">
    <property type="entry name" value="UDP-RHAMNOSE:RHAMNOSYLTRANSFERASE 1"/>
    <property type="match status" value="1"/>
</dbReference>
<comment type="caution">
    <text evidence="5">The sequence shown here is derived from an EMBL/GenBank/DDBJ whole genome shotgun (WGS) entry which is preliminary data.</text>
</comment>
<keyword evidence="6" id="KW-1185">Reference proteome</keyword>
<reference evidence="5" key="1">
    <citation type="submission" date="2022-02" db="EMBL/GenBank/DDBJ databases">
        <authorList>
            <person name="Henning P.M."/>
            <person name="McCubbin A.G."/>
            <person name="Shore J.S."/>
        </authorList>
    </citation>
    <scope>NUCLEOTIDE SEQUENCE</scope>
    <source>
        <strain evidence="5">F60SS</strain>
        <tissue evidence="5">Leaves</tissue>
    </source>
</reference>